<dbReference type="OrthoDB" id="7827015at2"/>
<proteinExistence type="predicted"/>
<evidence type="ECO:0000313" key="2">
    <source>
        <dbReference type="Proteomes" id="UP000025047"/>
    </source>
</evidence>
<reference evidence="1 2" key="1">
    <citation type="submission" date="2013-03" db="EMBL/GenBank/DDBJ databases">
        <authorList>
            <person name="Fiebig A."/>
            <person name="Goeker M."/>
            <person name="Klenk H.-P.P."/>
        </authorList>
    </citation>
    <scope>NUCLEOTIDE SEQUENCE [LARGE SCALE GENOMIC DNA]</scope>
    <source>
        <strain evidence="1 2">DSM 17492</strain>
    </source>
</reference>
<dbReference type="STRING" id="1122180.Lokhon_00867"/>
<dbReference type="AlphaFoldDB" id="A0A017HFP6"/>
<gene>
    <name evidence="1" type="ORF">Lokhon_00867</name>
</gene>
<organism evidence="1 2">
    <name type="scientific">Limimaricola hongkongensis DSM 17492</name>
    <dbReference type="NCBI Taxonomy" id="1122180"/>
    <lineage>
        <taxon>Bacteria</taxon>
        <taxon>Pseudomonadati</taxon>
        <taxon>Pseudomonadota</taxon>
        <taxon>Alphaproteobacteria</taxon>
        <taxon>Rhodobacterales</taxon>
        <taxon>Paracoccaceae</taxon>
        <taxon>Limimaricola</taxon>
    </lineage>
</organism>
<dbReference type="EMBL" id="APGJ01000003">
    <property type="protein sequence ID" value="EYD73337.1"/>
    <property type="molecule type" value="Genomic_DNA"/>
</dbReference>
<sequence>MRRAAARLARLWRAPATGAGPAAAPLRLPGADWAWRPGPWAGGGPENGARLAPAGCDLGDGVRLFHDAESPDIQAARRVGGSGAGRPLGIELPRFDGGFLSLAIALPAAARAGLGRHHLIGIDVAFGEARPARVFARLNLRQGPNAEALLRDLPETDLTGTEFDLWPIETDPARVDEGWIDLIFEAPLPARMEIRDLVIARRLRAAL</sequence>
<name>A0A017HFP6_9RHOB</name>
<dbReference type="RefSeq" id="WP_017927638.1">
    <property type="nucleotide sequence ID" value="NZ_KB822996.1"/>
</dbReference>
<dbReference type="Proteomes" id="UP000025047">
    <property type="component" value="Unassembled WGS sequence"/>
</dbReference>
<protein>
    <submittedName>
        <fullName evidence="1">Uncharacterized protein</fullName>
    </submittedName>
</protein>
<comment type="caution">
    <text evidence="1">The sequence shown here is derived from an EMBL/GenBank/DDBJ whole genome shotgun (WGS) entry which is preliminary data.</text>
</comment>
<keyword evidence="2" id="KW-1185">Reference proteome</keyword>
<evidence type="ECO:0000313" key="1">
    <source>
        <dbReference type="EMBL" id="EYD73337.1"/>
    </source>
</evidence>
<dbReference type="InterPro" id="IPR045514">
    <property type="entry name" value="DUF6478"/>
</dbReference>
<dbReference type="HOGENOM" id="CLU_1325047_0_0_5"/>
<accession>A0A017HFP6</accession>
<dbReference type="PATRIC" id="fig|1122180.6.peg.861"/>
<dbReference type="Pfam" id="PF20086">
    <property type="entry name" value="DUF6478"/>
    <property type="match status" value="1"/>
</dbReference>
<dbReference type="eggNOG" id="ENOG502Z8P0">
    <property type="taxonomic scope" value="Bacteria"/>
</dbReference>